<evidence type="ECO:0000313" key="2">
    <source>
        <dbReference type="Proteomes" id="UP000054107"/>
    </source>
</evidence>
<reference evidence="1 2" key="1">
    <citation type="submission" date="2014-09" db="EMBL/GenBank/DDBJ databases">
        <authorList>
            <person name="Ellenberger Sabrina"/>
        </authorList>
    </citation>
    <scope>NUCLEOTIDE SEQUENCE [LARGE SCALE GENOMIC DNA]</scope>
    <source>
        <strain evidence="1 2">CBS 412.66</strain>
    </source>
</reference>
<accession>A0A0B7N787</accession>
<dbReference type="EMBL" id="LN725587">
    <property type="protein sequence ID" value="CEP10869.1"/>
    <property type="molecule type" value="Genomic_DNA"/>
</dbReference>
<name>A0A0B7N787_9FUNG</name>
<keyword evidence="2" id="KW-1185">Reference proteome</keyword>
<dbReference type="Proteomes" id="UP000054107">
    <property type="component" value="Unassembled WGS sequence"/>
</dbReference>
<dbReference type="OrthoDB" id="2206047at2759"/>
<dbReference type="AlphaFoldDB" id="A0A0B7N787"/>
<evidence type="ECO:0000313" key="1">
    <source>
        <dbReference type="EMBL" id="CEP10869.1"/>
    </source>
</evidence>
<protein>
    <submittedName>
        <fullName evidence="1">Uncharacterized protein</fullName>
    </submittedName>
</protein>
<organism evidence="1 2">
    <name type="scientific">Parasitella parasitica</name>
    <dbReference type="NCBI Taxonomy" id="35722"/>
    <lineage>
        <taxon>Eukaryota</taxon>
        <taxon>Fungi</taxon>
        <taxon>Fungi incertae sedis</taxon>
        <taxon>Mucoromycota</taxon>
        <taxon>Mucoromycotina</taxon>
        <taxon>Mucoromycetes</taxon>
        <taxon>Mucorales</taxon>
        <taxon>Mucorineae</taxon>
        <taxon>Mucoraceae</taxon>
        <taxon>Parasitella</taxon>
    </lineage>
</organism>
<proteinExistence type="predicted"/>
<sequence>MKQGETVNSYVSKKKQAAYSDYEEVRGSKIDIHLLLDYEKYEIDLCAGEVAINSNDADKLIHDRRKCLREAKEIVDHHLEAGMKENVVGWTLFPQTVDELSGFMETSEGLEYLISHNQTEAIKLVGLYDEIVSAHSVSLNDNTTSNSAIYDTQKITRPSYYTPPSDTRSASVLPLHLFGHRKRQLFPERIVIGDYDQEPEPLEKMGAEDMFGWANMSDGSWHNSVTGEKKDTSLYE</sequence>
<gene>
    <name evidence="1" type="primary">PARPA_04666.1 scaffold 15556</name>
</gene>